<dbReference type="Gene3D" id="1.10.3290.10">
    <property type="entry name" value="Fido-like domain"/>
    <property type="match status" value="1"/>
</dbReference>
<dbReference type="PANTHER" id="PTHR13504:SF38">
    <property type="entry name" value="FIDO DOMAIN-CONTAINING PROTEIN"/>
    <property type="match status" value="1"/>
</dbReference>
<sequence>MRELNIGVAPSQIAVQLRSTLDTLRYRWEHTDDWSPRQLGIAAHAETVRIHPFTDGNGRATRLLADLVFVAAQSSETLEQYDWDLDKVRYITLLREYDGHRDVRDLAAFIAVQPFGE</sequence>
<dbReference type="InterPro" id="IPR040198">
    <property type="entry name" value="Fido_containing"/>
</dbReference>
<name>A0ABW2I5I9_9ACTN</name>
<accession>A0ABW2I5I9</accession>
<dbReference type="EMBL" id="JBHTBJ010000074">
    <property type="protein sequence ID" value="MFC7280073.1"/>
    <property type="molecule type" value="Genomic_DNA"/>
</dbReference>
<dbReference type="InterPro" id="IPR036597">
    <property type="entry name" value="Fido-like_dom_sf"/>
</dbReference>
<dbReference type="PANTHER" id="PTHR13504">
    <property type="entry name" value="FIDO DOMAIN-CONTAINING PROTEIN DDB_G0283145"/>
    <property type="match status" value="1"/>
</dbReference>
<dbReference type="InterPro" id="IPR003812">
    <property type="entry name" value="Fido"/>
</dbReference>
<protein>
    <submittedName>
        <fullName evidence="2">Fic family protein</fullName>
    </submittedName>
</protein>
<dbReference type="PROSITE" id="PS51459">
    <property type="entry name" value="FIDO"/>
    <property type="match status" value="1"/>
</dbReference>
<evidence type="ECO:0000259" key="1">
    <source>
        <dbReference type="PROSITE" id="PS51459"/>
    </source>
</evidence>
<reference evidence="3" key="1">
    <citation type="journal article" date="2019" name="Int. J. Syst. Evol. Microbiol.">
        <title>The Global Catalogue of Microorganisms (GCM) 10K type strain sequencing project: providing services to taxonomists for standard genome sequencing and annotation.</title>
        <authorList>
            <consortium name="The Broad Institute Genomics Platform"/>
            <consortium name="The Broad Institute Genome Sequencing Center for Infectious Disease"/>
            <person name="Wu L."/>
            <person name="Ma J."/>
        </authorList>
    </citation>
    <scope>NUCLEOTIDE SEQUENCE [LARGE SCALE GENOMIC DNA]</scope>
    <source>
        <strain evidence="3">XZYJT-10</strain>
    </source>
</reference>
<evidence type="ECO:0000313" key="2">
    <source>
        <dbReference type="EMBL" id="MFC7280073.1"/>
    </source>
</evidence>
<gene>
    <name evidence="2" type="ORF">ACFQS1_39465</name>
</gene>
<dbReference type="RefSeq" id="WP_378978008.1">
    <property type="nucleotide sequence ID" value="NZ_JBHTBJ010000074.1"/>
</dbReference>
<feature type="domain" description="Fido" evidence="1">
    <location>
        <begin position="1"/>
        <end position="112"/>
    </location>
</feature>
<keyword evidence="3" id="KW-1185">Reference proteome</keyword>
<dbReference type="Pfam" id="PF02661">
    <property type="entry name" value="Fic"/>
    <property type="match status" value="1"/>
</dbReference>
<comment type="caution">
    <text evidence="2">The sequence shown here is derived from an EMBL/GenBank/DDBJ whole genome shotgun (WGS) entry which is preliminary data.</text>
</comment>
<organism evidence="2 3">
    <name type="scientific">Paractinoplanes rhizophilus</name>
    <dbReference type="NCBI Taxonomy" id="1416877"/>
    <lineage>
        <taxon>Bacteria</taxon>
        <taxon>Bacillati</taxon>
        <taxon>Actinomycetota</taxon>
        <taxon>Actinomycetes</taxon>
        <taxon>Micromonosporales</taxon>
        <taxon>Micromonosporaceae</taxon>
        <taxon>Paractinoplanes</taxon>
    </lineage>
</organism>
<dbReference type="SUPFAM" id="SSF140931">
    <property type="entry name" value="Fic-like"/>
    <property type="match status" value="1"/>
</dbReference>
<dbReference type="Proteomes" id="UP001596548">
    <property type="component" value="Unassembled WGS sequence"/>
</dbReference>
<evidence type="ECO:0000313" key="3">
    <source>
        <dbReference type="Proteomes" id="UP001596548"/>
    </source>
</evidence>
<proteinExistence type="predicted"/>